<organism evidence="3 4">
    <name type="scientific">Thermomonospora umbrina</name>
    <dbReference type="NCBI Taxonomy" id="111806"/>
    <lineage>
        <taxon>Bacteria</taxon>
        <taxon>Bacillati</taxon>
        <taxon>Actinomycetota</taxon>
        <taxon>Actinomycetes</taxon>
        <taxon>Streptosporangiales</taxon>
        <taxon>Thermomonosporaceae</taxon>
        <taxon>Thermomonospora</taxon>
    </lineage>
</organism>
<dbReference type="RefSeq" id="WP_116024902.1">
    <property type="nucleotide sequence ID" value="NZ_QTTT01000001.1"/>
</dbReference>
<evidence type="ECO:0000313" key="4">
    <source>
        <dbReference type="Proteomes" id="UP000256661"/>
    </source>
</evidence>
<feature type="signal peptide" evidence="1">
    <location>
        <begin position="1"/>
        <end position="22"/>
    </location>
</feature>
<dbReference type="PROSITE" id="PS51677">
    <property type="entry name" value="NODB"/>
    <property type="match status" value="1"/>
</dbReference>
<accession>A0A3D9SUK6</accession>
<name>A0A3D9SUK6_9ACTN</name>
<evidence type="ECO:0000313" key="3">
    <source>
        <dbReference type="EMBL" id="REE99626.1"/>
    </source>
</evidence>
<evidence type="ECO:0000256" key="1">
    <source>
        <dbReference type="SAM" id="SignalP"/>
    </source>
</evidence>
<dbReference type="PANTHER" id="PTHR10587:SF134">
    <property type="entry name" value="SECRETED PROTEIN"/>
    <property type="match status" value="1"/>
</dbReference>
<sequence>MRGKLPVVACLLAGAVGIGAGAAPELRNGAAGDDVPALRTELAGLLADQQWPRPKPRTWTVQQAADIPRGAVPTIRRINTTDRVVFLTIDDGYEYDPAFVDIVRRQKIPIMTFLTSTYVKGQGQYFWAMRNAGSRMENHSVGHPAMNTLPIEGQRKEICDASATIAAQYGRRPVFFRPPFGAMNQLTQQAAKDCGIKLIMLWNTEFYNGTTGPGVGFNGFARGDGAGKGFRPGDIVLMHYRKGLAQQMLLMLTWLKQQGFRPAAIENYLPRSLGGNAPDADTTFR</sequence>
<dbReference type="SUPFAM" id="SSF88713">
    <property type="entry name" value="Glycoside hydrolase/deacetylase"/>
    <property type="match status" value="1"/>
</dbReference>
<proteinExistence type="predicted"/>
<evidence type="ECO:0000259" key="2">
    <source>
        <dbReference type="PROSITE" id="PS51677"/>
    </source>
</evidence>
<dbReference type="InterPro" id="IPR002509">
    <property type="entry name" value="NODB_dom"/>
</dbReference>
<dbReference type="OrthoDB" id="3373088at2"/>
<dbReference type="Pfam" id="PF01522">
    <property type="entry name" value="Polysacc_deac_1"/>
    <property type="match status" value="1"/>
</dbReference>
<comment type="caution">
    <text evidence="3">The sequence shown here is derived from an EMBL/GenBank/DDBJ whole genome shotgun (WGS) entry which is preliminary data.</text>
</comment>
<feature type="domain" description="NodB homology" evidence="2">
    <location>
        <begin position="83"/>
        <end position="263"/>
    </location>
</feature>
<keyword evidence="1" id="KW-0732">Signal</keyword>
<dbReference type="CDD" id="cd10917">
    <property type="entry name" value="CE4_NodB_like_6s_7s"/>
    <property type="match status" value="1"/>
</dbReference>
<dbReference type="InterPro" id="IPR011330">
    <property type="entry name" value="Glyco_hydro/deAcase_b/a-brl"/>
</dbReference>
<reference evidence="3 4" key="1">
    <citation type="submission" date="2018-08" db="EMBL/GenBank/DDBJ databases">
        <title>Sequencing the genomes of 1000 actinobacteria strains.</title>
        <authorList>
            <person name="Klenk H.-P."/>
        </authorList>
    </citation>
    <scope>NUCLEOTIDE SEQUENCE [LARGE SCALE GENOMIC DNA]</scope>
    <source>
        <strain evidence="3 4">DSM 43927</strain>
    </source>
</reference>
<dbReference type="AlphaFoldDB" id="A0A3D9SUK6"/>
<feature type="chain" id="PRO_5017759254" evidence="1">
    <location>
        <begin position="23"/>
        <end position="285"/>
    </location>
</feature>
<gene>
    <name evidence="3" type="ORF">DFJ69_5139</name>
</gene>
<keyword evidence="4" id="KW-1185">Reference proteome</keyword>
<dbReference type="Gene3D" id="3.20.20.370">
    <property type="entry name" value="Glycoside hydrolase/deacetylase"/>
    <property type="match status" value="1"/>
</dbReference>
<dbReference type="Proteomes" id="UP000256661">
    <property type="component" value="Unassembled WGS sequence"/>
</dbReference>
<dbReference type="EMBL" id="QTTT01000001">
    <property type="protein sequence ID" value="REE99626.1"/>
    <property type="molecule type" value="Genomic_DNA"/>
</dbReference>
<dbReference type="GO" id="GO:0005975">
    <property type="term" value="P:carbohydrate metabolic process"/>
    <property type="evidence" value="ECO:0007669"/>
    <property type="project" value="InterPro"/>
</dbReference>
<dbReference type="InterPro" id="IPR050248">
    <property type="entry name" value="Polysacc_deacetylase_ArnD"/>
</dbReference>
<dbReference type="GO" id="GO:0016810">
    <property type="term" value="F:hydrolase activity, acting on carbon-nitrogen (but not peptide) bonds"/>
    <property type="evidence" value="ECO:0007669"/>
    <property type="project" value="InterPro"/>
</dbReference>
<dbReference type="PANTHER" id="PTHR10587">
    <property type="entry name" value="GLYCOSYL TRANSFERASE-RELATED"/>
    <property type="match status" value="1"/>
</dbReference>
<protein>
    <submittedName>
        <fullName evidence="3">Peptidoglycan/xylan/chitin deacetylase (PgdA/CDA1 family)</fullName>
    </submittedName>
</protein>